<proteinExistence type="predicted"/>
<organism evidence="3 4">
    <name type="scientific">Apatococcus fuscideae</name>
    <dbReference type="NCBI Taxonomy" id="2026836"/>
    <lineage>
        <taxon>Eukaryota</taxon>
        <taxon>Viridiplantae</taxon>
        <taxon>Chlorophyta</taxon>
        <taxon>core chlorophytes</taxon>
        <taxon>Trebouxiophyceae</taxon>
        <taxon>Chlorellales</taxon>
        <taxon>Chlorellaceae</taxon>
        <taxon>Apatococcus</taxon>
    </lineage>
</organism>
<accession>A0AAW1SQQ4</accession>
<dbReference type="PROSITE" id="PS50181">
    <property type="entry name" value="FBOX"/>
    <property type="match status" value="1"/>
</dbReference>
<dbReference type="Gene3D" id="3.80.10.10">
    <property type="entry name" value="Ribonuclease Inhibitor"/>
    <property type="match status" value="1"/>
</dbReference>
<evidence type="ECO:0000259" key="2">
    <source>
        <dbReference type="PROSITE" id="PS50181"/>
    </source>
</evidence>
<evidence type="ECO:0000313" key="3">
    <source>
        <dbReference type="EMBL" id="KAK9851135.1"/>
    </source>
</evidence>
<keyword evidence="4" id="KW-1185">Reference proteome</keyword>
<dbReference type="EMBL" id="JALJOV010001257">
    <property type="protein sequence ID" value="KAK9851135.1"/>
    <property type="molecule type" value="Genomic_DNA"/>
</dbReference>
<name>A0AAW1SQQ4_9CHLO</name>
<protein>
    <recommendedName>
        <fullName evidence="2">F-box domain-containing protein</fullName>
    </recommendedName>
</protein>
<dbReference type="InterPro" id="IPR001810">
    <property type="entry name" value="F-box_dom"/>
</dbReference>
<comment type="caution">
    <text evidence="3">The sequence shown here is derived from an EMBL/GenBank/DDBJ whole genome shotgun (WGS) entry which is preliminary data.</text>
</comment>
<comment type="subcellular location">
    <subcellularLocation>
        <location evidence="1">Cytoplasm</location>
        <location evidence="1">Cytoskeleton</location>
        <location evidence="1">Cilium axoneme</location>
    </subcellularLocation>
</comment>
<sequence>MSRVGGACLVGAAPFRKLGSGQQALPPELWLKVLLCLPFSDRFEAVPLVCKEWANLAKAPSKLWRDCALRLHEREPHPEYFQVMRLLTKHGSSVLDFSANFSVDDANPDNTSFANSFPAMMATMPNLQRLHALLEGPLVLPGDPTRIAHPDRHRVGSLCALLGRLGAEPKPQMAGAPILPDVIHPGSADGSHGALSTVPPG</sequence>
<evidence type="ECO:0000313" key="4">
    <source>
        <dbReference type="Proteomes" id="UP001485043"/>
    </source>
</evidence>
<evidence type="ECO:0000256" key="1">
    <source>
        <dbReference type="ARBA" id="ARBA00004430"/>
    </source>
</evidence>
<dbReference type="GO" id="GO:0005930">
    <property type="term" value="C:axoneme"/>
    <property type="evidence" value="ECO:0007669"/>
    <property type="project" value="UniProtKB-SubCell"/>
</dbReference>
<feature type="domain" description="F-box" evidence="2">
    <location>
        <begin position="19"/>
        <end position="67"/>
    </location>
</feature>
<dbReference type="Proteomes" id="UP001485043">
    <property type="component" value="Unassembled WGS sequence"/>
</dbReference>
<dbReference type="Pfam" id="PF12937">
    <property type="entry name" value="F-box-like"/>
    <property type="match status" value="1"/>
</dbReference>
<gene>
    <name evidence="3" type="ORF">WJX84_008423</name>
</gene>
<reference evidence="3 4" key="1">
    <citation type="journal article" date="2024" name="Nat. Commun.">
        <title>Phylogenomics reveals the evolutionary origins of lichenization in chlorophyte algae.</title>
        <authorList>
            <person name="Puginier C."/>
            <person name="Libourel C."/>
            <person name="Otte J."/>
            <person name="Skaloud P."/>
            <person name="Haon M."/>
            <person name="Grisel S."/>
            <person name="Petersen M."/>
            <person name="Berrin J.G."/>
            <person name="Delaux P.M."/>
            <person name="Dal Grande F."/>
            <person name="Keller J."/>
        </authorList>
    </citation>
    <scope>NUCLEOTIDE SEQUENCE [LARGE SCALE GENOMIC DNA]</scope>
    <source>
        <strain evidence="3 4">SAG 2523</strain>
    </source>
</reference>
<dbReference type="SUPFAM" id="SSF81383">
    <property type="entry name" value="F-box domain"/>
    <property type="match status" value="1"/>
</dbReference>
<dbReference type="AlphaFoldDB" id="A0AAW1SQQ4"/>
<dbReference type="InterPro" id="IPR036047">
    <property type="entry name" value="F-box-like_dom_sf"/>
</dbReference>
<dbReference type="InterPro" id="IPR032675">
    <property type="entry name" value="LRR_dom_sf"/>
</dbReference>